<dbReference type="GO" id="GO:0005634">
    <property type="term" value="C:nucleus"/>
    <property type="evidence" value="ECO:0007669"/>
    <property type="project" value="UniProtKB-SubCell"/>
</dbReference>
<feature type="domain" description="RRM" evidence="5">
    <location>
        <begin position="450"/>
        <end position="521"/>
    </location>
</feature>
<feature type="domain" description="RRM" evidence="5">
    <location>
        <begin position="325"/>
        <end position="392"/>
    </location>
</feature>
<dbReference type="GO" id="GO:0003723">
    <property type="term" value="F:RNA binding"/>
    <property type="evidence" value="ECO:0007669"/>
    <property type="project" value="UniProtKB-UniRule"/>
</dbReference>
<keyword evidence="3" id="KW-0694">RNA-binding</keyword>
<dbReference type="Proteomes" id="UP001295469">
    <property type="component" value="Chromosome A05"/>
</dbReference>
<dbReference type="SUPFAM" id="SSF54928">
    <property type="entry name" value="RNA-binding domain, RBD"/>
    <property type="match status" value="3"/>
</dbReference>
<feature type="domain" description="RRM" evidence="5">
    <location>
        <begin position="200"/>
        <end position="277"/>
    </location>
</feature>
<dbReference type="Gene3D" id="3.30.70.330">
    <property type="match status" value="4"/>
</dbReference>
<dbReference type="PROSITE" id="PS50102">
    <property type="entry name" value="RRM"/>
    <property type="match status" value="4"/>
</dbReference>
<evidence type="ECO:0000256" key="4">
    <source>
        <dbReference type="SAM" id="MobiDB-lite"/>
    </source>
</evidence>
<dbReference type="InterPro" id="IPR051183">
    <property type="entry name" value="U1_U11-U12_snRNP_70-35kDa"/>
</dbReference>
<dbReference type="Pfam" id="PF00076">
    <property type="entry name" value="RRM_1"/>
    <property type="match status" value="4"/>
</dbReference>
<dbReference type="InterPro" id="IPR000504">
    <property type="entry name" value="RRM_dom"/>
</dbReference>
<dbReference type="SMART" id="SM00360">
    <property type="entry name" value="RRM"/>
    <property type="match status" value="4"/>
</dbReference>
<dbReference type="InterPro" id="IPR035979">
    <property type="entry name" value="RBD_domain_sf"/>
</dbReference>
<gene>
    <name evidence="6" type="ORF">DARMORV10_A05P29750.1</name>
</gene>
<dbReference type="PANTHER" id="PTHR13952:SF24">
    <property type="entry name" value="RRM DOMAIN-CONTAINING PROTEIN"/>
    <property type="match status" value="1"/>
</dbReference>
<evidence type="ECO:0000313" key="6">
    <source>
        <dbReference type="EMBL" id="CAF2100186.1"/>
    </source>
</evidence>
<evidence type="ECO:0000256" key="1">
    <source>
        <dbReference type="ARBA" id="ARBA00004123"/>
    </source>
</evidence>
<sequence>MTISIKKEKRKKLVRLVSSSKSKKITRVGSFSSLLSMASSSKKSAAEAKSSGKRKKSEDDLEQANLLVKRKLKDNLETKHMILKKHKVAVKKKTILVGRVPTHAGIADIIDFFKDVGQVVRVQRIVKPWLKANTRIAFVKFASSNEAEKAAQKLENLQIFGQIIASYRPSRLKYCKDHIVWNKDYLLGKEDETPSNFVESVLFVSNLSPQTKIFHIIDYFSYVGEVVTVRLIVNPEGRHVGYGFVEFDSADAAHNALELMNGEYLLDHMVFLDVAKLPPYRLLHHYEDYLRRAITKGRLDETSYEEEEGLDGTPSFVEAAAVRRKTISVGNLPCPTVIRDIIDLYKDVGQVVHVRLVTDCEGNQNGMGYIEFASAKEAEKAMKEKYLHGQKLYPYPAEEFPNLPRPKYCIDHNVWYEDQLGRENRLIDEELEEGFGETHDFAEEVALRKKTLFVYNLSPNVTTCQISAYYKNVGEVCRVRLVVNREGEHVGCGFVEFASAVEAKKALLYESRALNIHIISDVVEMSPYPIRPKLLFQYSRRNEEYLLPVSLPIEGDYLEKPEVTKLFCGKRITFSDDD</sequence>
<feature type="compositionally biased region" description="Low complexity" evidence="4">
    <location>
        <begin position="35"/>
        <end position="49"/>
    </location>
</feature>
<organism evidence="6">
    <name type="scientific">Brassica napus</name>
    <name type="common">Rape</name>
    <dbReference type="NCBI Taxonomy" id="3708"/>
    <lineage>
        <taxon>Eukaryota</taxon>
        <taxon>Viridiplantae</taxon>
        <taxon>Streptophyta</taxon>
        <taxon>Embryophyta</taxon>
        <taxon>Tracheophyta</taxon>
        <taxon>Spermatophyta</taxon>
        <taxon>Magnoliopsida</taxon>
        <taxon>eudicotyledons</taxon>
        <taxon>Gunneridae</taxon>
        <taxon>Pentapetalae</taxon>
        <taxon>rosids</taxon>
        <taxon>malvids</taxon>
        <taxon>Brassicales</taxon>
        <taxon>Brassicaceae</taxon>
        <taxon>Brassiceae</taxon>
        <taxon>Brassica</taxon>
    </lineage>
</organism>
<keyword evidence="2" id="KW-0539">Nucleus</keyword>
<reference evidence="6" key="1">
    <citation type="submission" date="2021-01" db="EMBL/GenBank/DDBJ databases">
        <authorList>
            <consortium name="Genoscope - CEA"/>
            <person name="William W."/>
        </authorList>
    </citation>
    <scope>NUCLEOTIDE SEQUENCE</scope>
</reference>
<evidence type="ECO:0000256" key="2">
    <source>
        <dbReference type="ARBA" id="ARBA00023242"/>
    </source>
</evidence>
<evidence type="ECO:0000256" key="3">
    <source>
        <dbReference type="PROSITE-ProRule" id="PRU00176"/>
    </source>
</evidence>
<evidence type="ECO:0000259" key="5">
    <source>
        <dbReference type="PROSITE" id="PS50102"/>
    </source>
</evidence>
<protein>
    <submittedName>
        <fullName evidence="6">(rape) hypothetical protein</fullName>
    </submittedName>
</protein>
<name>A0A816TEJ4_BRANA</name>
<dbReference type="CDD" id="cd00590">
    <property type="entry name" value="RRM_SF"/>
    <property type="match status" value="4"/>
</dbReference>
<dbReference type="AlphaFoldDB" id="A0A816TEJ4"/>
<feature type="domain" description="RRM" evidence="5">
    <location>
        <begin position="93"/>
        <end position="177"/>
    </location>
</feature>
<proteinExistence type="predicted"/>
<feature type="region of interest" description="Disordered" evidence="4">
    <location>
        <begin position="35"/>
        <end position="59"/>
    </location>
</feature>
<dbReference type="EMBL" id="HG994359">
    <property type="protein sequence ID" value="CAF2100186.1"/>
    <property type="molecule type" value="Genomic_DNA"/>
</dbReference>
<dbReference type="InterPro" id="IPR012677">
    <property type="entry name" value="Nucleotide-bd_a/b_plait_sf"/>
</dbReference>
<accession>A0A816TEJ4</accession>
<dbReference type="PANTHER" id="PTHR13952">
    <property type="entry name" value="U1 SMALL NUCLEAR RIBONUCLEOPROTEIN 70 KD"/>
    <property type="match status" value="1"/>
</dbReference>
<comment type="subcellular location">
    <subcellularLocation>
        <location evidence="1">Nucleus</location>
    </subcellularLocation>
</comment>